<dbReference type="Gene3D" id="3.40.50.720">
    <property type="entry name" value="NAD(P)-binding Rossmann-like Domain"/>
    <property type="match status" value="1"/>
</dbReference>
<feature type="binding site" evidence="5">
    <location>
        <position position="190"/>
    </location>
    <ligand>
        <name>NAD(+)</name>
        <dbReference type="ChEBI" id="CHEBI:57540"/>
    </ligand>
</feature>
<dbReference type="PIRSF" id="PIRSF000185">
    <property type="entry name" value="Glu_DH"/>
    <property type="match status" value="1"/>
</dbReference>
<evidence type="ECO:0000256" key="1">
    <source>
        <dbReference type="ARBA" id="ARBA00006382"/>
    </source>
</evidence>
<evidence type="ECO:0000256" key="7">
    <source>
        <dbReference type="RuleBase" id="RU004417"/>
    </source>
</evidence>
<feature type="active site" description="Proton donor" evidence="4">
    <location>
        <position position="106"/>
    </location>
</feature>
<gene>
    <name evidence="9" type="ORF">Athens101428_165</name>
</gene>
<dbReference type="EMBL" id="VMGN01000006">
    <property type="protein sequence ID" value="TSC94824.1"/>
    <property type="molecule type" value="Genomic_DNA"/>
</dbReference>
<evidence type="ECO:0000256" key="5">
    <source>
        <dbReference type="PIRSR" id="PIRSR000185-2"/>
    </source>
</evidence>
<dbReference type="PANTHER" id="PTHR11606">
    <property type="entry name" value="GLUTAMATE DEHYDROGENASE"/>
    <property type="match status" value="1"/>
</dbReference>
<dbReference type="GO" id="GO:0006538">
    <property type="term" value="P:L-glutamate catabolic process"/>
    <property type="evidence" value="ECO:0007669"/>
    <property type="project" value="TreeGrafter"/>
</dbReference>
<dbReference type="Pfam" id="PF02812">
    <property type="entry name" value="ELFV_dehydrog_N"/>
    <property type="match status" value="1"/>
</dbReference>
<dbReference type="SUPFAM" id="SSF53223">
    <property type="entry name" value="Aminoacid dehydrogenase-like, N-terminal domain"/>
    <property type="match status" value="1"/>
</dbReference>
<dbReference type="PANTHER" id="PTHR11606:SF13">
    <property type="entry name" value="GLUTAMATE DEHYDROGENASE 1, MITOCHONDRIAL"/>
    <property type="match status" value="1"/>
</dbReference>
<dbReference type="Pfam" id="PF00208">
    <property type="entry name" value="ELFV_dehydrog"/>
    <property type="match status" value="1"/>
</dbReference>
<dbReference type="InterPro" id="IPR014362">
    <property type="entry name" value="Glu_DH"/>
</dbReference>
<feature type="binding site" evidence="5">
    <location>
        <position position="70"/>
    </location>
    <ligand>
        <name>substrate</name>
    </ligand>
</feature>
<dbReference type="GO" id="GO:0004352">
    <property type="term" value="F:glutamate dehydrogenase (NAD+) activity"/>
    <property type="evidence" value="ECO:0007669"/>
    <property type="project" value="TreeGrafter"/>
</dbReference>
<dbReference type="InterPro" id="IPR033922">
    <property type="entry name" value="NAD_bind_Glu_DH"/>
</dbReference>
<dbReference type="InterPro" id="IPR006096">
    <property type="entry name" value="Glu/Leu/Phe/Val/Trp_DH_C"/>
</dbReference>
<dbReference type="InterPro" id="IPR046346">
    <property type="entry name" value="Aminoacid_DH-like_N_sf"/>
</dbReference>
<feature type="domain" description="Glutamate/phenylalanine/leucine/valine/L-tryptophan dehydrogenase C-terminal" evidence="8">
    <location>
        <begin position="183"/>
        <end position="414"/>
    </location>
</feature>
<dbReference type="FunFam" id="3.40.50.10860:FF:000003">
    <property type="entry name" value="Glutamate dehydrogenase"/>
    <property type="match status" value="1"/>
</dbReference>
<reference evidence="9 10" key="1">
    <citation type="submission" date="2017-07" db="EMBL/GenBank/DDBJ databases">
        <title>Mechanisms for carbon and nitrogen cycling indicate functional differentiation within the Candidate Phyla Radiation.</title>
        <authorList>
            <person name="Danczak R.E."/>
            <person name="Johnston M.D."/>
            <person name="Kenah C."/>
            <person name="Slattery M."/>
            <person name="Wrighton K.C."/>
            <person name="Wilkins M.J."/>
        </authorList>
    </citation>
    <scope>NUCLEOTIDE SEQUENCE [LARGE SCALE GENOMIC DNA]</scope>
    <source>
        <strain evidence="9">Athens1014_28</strain>
    </source>
</reference>
<protein>
    <recommendedName>
        <fullName evidence="3">Glutamate dehydrogenase</fullName>
    </recommendedName>
</protein>
<evidence type="ECO:0000259" key="8">
    <source>
        <dbReference type="SMART" id="SM00839"/>
    </source>
</evidence>
<sequence>MDKINNPFQNVQKQIDQAIKIGNIKNKYLKLLRKPQKIIEINIPVIMSSGEIKLFPGYRVQHNNARGPFKGGFRFHPQTDMDEVKALASWMTFKCAIVGIPFGGGKGGIEVNTKELSEKETERLTRGYVKAIFDNVGPQKDIPAPDMYTTSKIMRWYADEYSHLAKKKTPACVTGKPIEAGGMPGRETATGRGARFVLEKFLQESAAKISDEKTVAIQGFGNVGENAVKELFDAGFKIVAISDSSGVIFDSMGLDPNRIAKLKKQHGGIKSIPNLKKISNNQLLALDVDVLIPAALENAITEKNAKDIKAKIVMELANGPTTHEADKILARKKIAVIPDILANAGGVTVSYFEWIQNLKKNKWTEEKVDKKLGKIMNGATSDVYSESKKNSCTLRQAAYILAIKRVLEAEEKRNK</sequence>
<name>A0A554LPW1_9BACT</name>
<dbReference type="InterPro" id="IPR036291">
    <property type="entry name" value="NAD(P)-bd_dom_sf"/>
</dbReference>
<dbReference type="SUPFAM" id="SSF51735">
    <property type="entry name" value="NAD(P)-binding Rossmann-fold domains"/>
    <property type="match status" value="1"/>
</dbReference>
<keyword evidence="5" id="KW-0520">NAD</keyword>
<evidence type="ECO:0000313" key="10">
    <source>
        <dbReference type="Proteomes" id="UP000316495"/>
    </source>
</evidence>
<proteinExistence type="inferred from homology"/>
<evidence type="ECO:0000256" key="6">
    <source>
        <dbReference type="PIRSR" id="PIRSR000185-3"/>
    </source>
</evidence>
<dbReference type="Proteomes" id="UP000316495">
    <property type="component" value="Unassembled WGS sequence"/>
</dbReference>
<dbReference type="InterPro" id="IPR006095">
    <property type="entry name" value="Glu/Leu/Phe/Val/Trp_DH"/>
</dbReference>
<evidence type="ECO:0000313" key="9">
    <source>
        <dbReference type="EMBL" id="TSC94824.1"/>
    </source>
</evidence>
<evidence type="ECO:0000256" key="2">
    <source>
        <dbReference type="ARBA" id="ARBA00023002"/>
    </source>
</evidence>
<comment type="similarity">
    <text evidence="1 3 7">Belongs to the Glu/Leu/Phe/Val dehydrogenases family.</text>
</comment>
<evidence type="ECO:0000256" key="3">
    <source>
        <dbReference type="PIRNR" id="PIRNR000185"/>
    </source>
</evidence>
<feature type="binding site" evidence="5">
    <location>
        <position position="94"/>
    </location>
    <ligand>
        <name>substrate</name>
    </ligand>
</feature>
<keyword evidence="2 3" id="KW-0560">Oxidoreductase</keyword>
<accession>A0A554LPW1</accession>
<dbReference type="Gene3D" id="3.40.50.10860">
    <property type="entry name" value="Leucine Dehydrogenase, chain A, domain 1"/>
    <property type="match status" value="1"/>
</dbReference>
<dbReference type="GO" id="GO:0000166">
    <property type="term" value="F:nucleotide binding"/>
    <property type="evidence" value="ECO:0007669"/>
    <property type="project" value="UniProtKB-KW"/>
</dbReference>
<dbReference type="AlphaFoldDB" id="A0A554LPW1"/>
<dbReference type="CDD" id="cd01076">
    <property type="entry name" value="NAD_bind_1_Glu_DH"/>
    <property type="match status" value="1"/>
</dbReference>
<dbReference type="PRINTS" id="PR00082">
    <property type="entry name" value="GLFDHDRGNASE"/>
</dbReference>
<dbReference type="InterPro" id="IPR006097">
    <property type="entry name" value="Glu/Leu/Phe/Val/Trp_DH_dimer"/>
</dbReference>
<keyword evidence="5" id="KW-0547">Nucleotide-binding</keyword>
<organism evidence="9 10">
    <name type="scientific">Candidatus Berkelbacteria bacterium Athens1014_28</name>
    <dbReference type="NCBI Taxonomy" id="2017145"/>
    <lineage>
        <taxon>Bacteria</taxon>
        <taxon>Candidatus Berkelbacteria</taxon>
    </lineage>
</organism>
<comment type="caution">
    <text evidence="9">The sequence shown here is derived from an EMBL/GenBank/DDBJ whole genome shotgun (WGS) entry which is preliminary data.</text>
</comment>
<dbReference type="SMART" id="SM00839">
    <property type="entry name" value="ELFV_dehydrog"/>
    <property type="match status" value="1"/>
</dbReference>
<feature type="binding site" evidence="5">
    <location>
        <position position="350"/>
    </location>
    <ligand>
        <name>substrate</name>
    </ligand>
</feature>
<feature type="binding site" evidence="5">
    <location>
        <position position="222"/>
    </location>
    <ligand>
        <name>NAD(+)</name>
        <dbReference type="ChEBI" id="CHEBI:57540"/>
    </ligand>
</feature>
<feature type="site" description="Important for catalysis" evidence="6">
    <location>
        <position position="146"/>
    </location>
</feature>
<evidence type="ECO:0000256" key="4">
    <source>
        <dbReference type="PIRSR" id="PIRSR000185-1"/>
    </source>
</evidence>